<feature type="region of interest" description="Disordered" evidence="1">
    <location>
        <begin position="157"/>
        <end position="202"/>
    </location>
</feature>
<feature type="compositionally biased region" description="Basic residues" evidence="1">
    <location>
        <begin position="193"/>
        <end position="202"/>
    </location>
</feature>
<dbReference type="EMBL" id="JABWMJ010000018">
    <property type="protein sequence ID" value="NUZ08861.1"/>
    <property type="molecule type" value="Genomic_DNA"/>
</dbReference>
<accession>A0A7Y6NT45</accession>
<dbReference type="RefSeq" id="WP_176071718.1">
    <property type="nucleotide sequence ID" value="NZ_JABWMJ010000018.1"/>
</dbReference>
<gene>
    <name evidence="2" type="ORF">HQN59_24250</name>
</gene>
<feature type="region of interest" description="Disordered" evidence="1">
    <location>
        <begin position="112"/>
        <end position="135"/>
    </location>
</feature>
<evidence type="ECO:0000313" key="2">
    <source>
        <dbReference type="EMBL" id="NUZ08861.1"/>
    </source>
</evidence>
<organism evidence="2 3">
    <name type="scientific">Piscinibacter koreensis</name>
    <dbReference type="NCBI Taxonomy" id="2742824"/>
    <lineage>
        <taxon>Bacteria</taxon>
        <taxon>Pseudomonadati</taxon>
        <taxon>Pseudomonadota</taxon>
        <taxon>Betaproteobacteria</taxon>
        <taxon>Burkholderiales</taxon>
        <taxon>Sphaerotilaceae</taxon>
        <taxon>Piscinibacter</taxon>
    </lineage>
</organism>
<proteinExistence type="predicted"/>
<keyword evidence="3" id="KW-1185">Reference proteome</keyword>
<reference evidence="2 3" key="1">
    <citation type="submission" date="2020-06" db="EMBL/GenBank/DDBJ databases">
        <title>Schlegella sp. ID0723 isolated from air conditioner.</title>
        <authorList>
            <person name="Kim D.Y."/>
            <person name="Kim D.-U."/>
        </authorList>
    </citation>
    <scope>NUCLEOTIDE SEQUENCE [LARGE SCALE GENOMIC DNA]</scope>
    <source>
        <strain evidence="2 3">ID0723</strain>
    </source>
</reference>
<protein>
    <submittedName>
        <fullName evidence="2">Uncharacterized protein</fullName>
    </submittedName>
</protein>
<feature type="compositionally biased region" description="Basic residues" evidence="1">
    <location>
        <begin position="169"/>
        <end position="179"/>
    </location>
</feature>
<evidence type="ECO:0000313" key="3">
    <source>
        <dbReference type="Proteomes" id="UP000529637"/>
    </source>
</evidence>
<dbReference type="Proteomes" id="UP000529637">
    <property type="component" value="Unassembled WGS sequence"/>
</dbReference>
<comment type="caution">
    <text evidence="2">The sequence shown here is derived from an EMBL/GenBank/DDBJ whole genome shotgun (WGS) entry which is preliminary data.</text>
</comment>
<dbReference type="AlphaFoldDB" id="A0A7Y6NT45"/>
<sequence length="202" mass="21931">MTNDPEVPQAILERHASWSRISLRLSTLQYSVGIIGVACAALAAAVGGEPGRVLAAASGVCTAVLGFVRPEQRYLRFIAAWRALDVAILKFKLQQSDMSAWSLLSNRERRSWPSRWRQDAPSADETDNAARHDLTPPDAALEAGLRTRQPLHGSVADAAWDGEEPGSSHGHHRTTRNRGAKPNDSFPPVGRPVRARCPRASG</sequence>
<name>A0A7Y6NT45_9BURK</name>
<evidence type="ECO:0000256" key="1">
    <source>
        <dbReference type="SAM" id="MobiDB-lite"/>
    </source>
</evidence>